<dbReference type="Proteomes" id="UP000321126">
    <property type="component" value="Unassembled WGS sequence"/>
</dbReference>
<reference evidence="6 10" key="5">
    <citation type="submission" date="2019-07" db="EMBL/GenBank/DDBJ databases">
        <title>Investigation of anaerobic lignin degradation for improved lignocellulosic biofuels.</title>
        <authorList>
            <person name="Deangelis K.PhD."/>
        </authorList>
    </citation>
    <scope>NUCLEOTIDE SEQUENCE [LARGE SCALE GENOMIC DNA]</scope>
    <source>
        <strain evidence="6 10">106R</strain>
    </source>
</reference>
<reference evidence="5 9" key="3">
    <citation type="submission" date="2018-06" db="EMBL/GenBank/DDBJ databases">
        <authorList>
            <consortium name="Pathogen Informatics"/>
            <person name="Doyle S."/>
        </authorList>
    </citation>
    <scope>NUCLEOTIDE SEQUENCE [LARGE SCALE GENOMIC DNA]</scope>
    <source>
        <strain evidence="5 9">NCTC10211</strain>
    </source>
</reference>
<evidence type="ECO:0008006" key="14">
    <source>
        <dbReference type="Google" id="ProtNLM"/>
    </source>
</evidence>
<dbReference type="RefSeq" id="WP_004930864.1">
    <property type="nucleotide sequence ID" value="NZ_ABLCUZ020000008.1"/>
</dbReference>
<dbReference type="EMBL" id="JTBC02000012">
    <property type="protein sequence ID" value="PNO64072.1"/>
    <property type="molecule type" value="Genomic_DNA"/>
</dbReference>
<dbReference type="EMBL" id="UGYK01000002">
    <property type="protein sequence ID" value="SUI43381.1"/>
    <property type="molecule type" value="Genomic_DNA"/>
</dbReference>
<evidence type="ECO:0000313" key="3">
    <source>
        <dbReference type="EMBL" id="MVF05892.1"/>
    </source>
</evidence>
<reference evidence="8" key="2">
    <citation type="submission" date="2017-12" db="EMBL/GenBank/DDBJ databases">
        <title>FDA dAtabase for Regulatory Grade micrObial Sequences (FDA-ARGOS): Supporting development and validation of Infectious Disease Dx tests.</title>
        <authorList>
            <person name="Campos J."/>
            <person name="Goldberg B."/>
            <person name="Tallon L."/>
            <person name="Sadzewicz L."/>
            <person name="Sengamalay N."/>
            <person name="Ott S."/>
            <person name="Godinez A."/>
            <person name="Nagaraj S."/>
            <person name="Vavikolanu K."/>
            <person name="Vyas G."/>
            <person name="Nadendla S."/>
            <person name="Aluvathingal J."/>
            <person name="Geyer C."/>
            <person name="Nandy P."/>
            <person name="Hobson J."/>
            <person name="Sichtig H."/>
        </authorList>
    </citation>
    <scope>NUCLEOTIDE SEQUENCE [LARGE SCALE GENOMIC DNA]</scope>
    <source>
        <strain evidence="8">FDAARGOS_79</strain>
    </source>
</reference>
<reference evidence="4" key="1">
    <citation type="submission" date="2017-12" db="EMBL/GenBank/DDBJ databases">
        <title>FDA dAtabase for Regulatory Grade micrObial Sequences (FDA-ARGOS): Supporting development and validation of Infectious Disease Dx tests.</title>
        <authorList>
            <person name="Campos J."/>
            <person name="Goldberg B."/>
            <person name="Tallon L.J."/>
            <person name="Sadzewicz L."/>
            <person name="Sengamalay N."/>
            <person name="Ott S."/>
            <person name="Godinez A."/>
            <person name="Nagaraj S."/>
            <person name="Vavikolanu K."/>
            <person name="Vyas G."/>
            <person name="Nadendla S."/>
            <person name="Aluvathingal J."/>
            <person name="Geyer C."/>
            <person name="Nandy P."/>
            <person name="Hobson J."/>
            <person name="Sichtig H."/>
        </authorList>
    </citation>
    <scope>NUCLEOTIDE SEQUENCE</scope>
    <source>
        <strain evidence="4">FDAARGOS_79</strain>
    </source>
</reference>
<evidence type="ECO:0000256" key="1">
    <source>
        <dbReference type="SAM" id="MobiDB-lite"/>
    </source>
</evidence>
<dbReference type="Proteomes" id="UP000443014">
    <property type="component" value="Unassembled WGS sequence"/>
</dbReference>
<accession>A0A3E2E9S2</accession>
<accession>A0A080V4R9</accession>
<evidence type="ECO:0000313" key="6">
    <source>
        <dbReference type="EMBL" id="TQI87054.1"/>
    </source>
</evidence>
<dbReference type="Proteomes" id="UP000320710">
    <property type="component" value="Unassembled WGS sequence"/>
</dbReference>
<feature type="region of interest" description="Disordered" evidence="1">
    <location>
        <begin position="69"/>
        <end position="89"/>
    </location>
</feature>
<dbReference type="EMBL" id="WNKC01000006">
    <property type="protein sequence ID" value="MVF05892.1"/>
    <property type="molecule type" value="Genomic_DNA"/>
</dbReference>
<organism evidence="7 11">
    <name type="scientific">Serratia marcescens</name>
    <dbReference type="NCBI Taxonomy" id="615"/>
    <lineage>
        <taxon>Bacteria</taxon>
        <taxon>Pseudomonadati</taxon>
        <taxon>Pseudomonadota</taxon>
        <taxon>Gammaproteobacteria</taxon>
        <taxon>Enterobacterales</taxon>
        <taxon>Yersiniaceae</taxon>
        <taxon>Serratia</taxon>
    </lineage>
</organism>
<reference evidence="6 10" key="4">
    <citation type="submission" date="2019-06" db="EMBL/GenBank/DDBJ databases">
        <authorList>
            <person name="Deangelis K."/>
            <person name="Huntemann M."/>
            <person name="Clum A."/>
            <person name="Pillay M."/>
            <person name="Palaniappan K."/>
            <person name="Varghese N."/>
            <person name="Mikhailova N."/>
            <person name="Stamatis D."/>
            <person name="Reddy T."/>
            <person name="Daum C."/>
            <person name="Shapiro N."/>
            <person name="Ivanova N."/>
            <person name="Kyrpides N."/>
            <person name="Woyke T."/>
        </authorList>
    </citation>
    <scope>NUCLEOTIDE SEQUENCE [LARGE SCALE GENOMIC DNA]</scope>
    <source>
        <strain evidence="6 10">106R</strain>
    </source>
</reference>
<dbReference type="Proteomes" id="UP001275057">
    <property type="component" value="Unassembled WGS sequence"/>
</dbReference>
<dbReference type="EMBL" id="VOUQ01000071">
    <property type="protein sequence ID" value="TXE21831.1"/>
    <property type="molecule type" value="Genomic_DNA"/>
</dbReference>
<name>A0A080V4R9_SERMA</name>
<evidence type="ECO:0000313" key="13">
    <source>
        <dbReference type="Proteomes" id="UP001275057"/>
    </source>
</evidence>
<dbReference type="Proteomes" id="UP000030378">
    <property type="component" value="Unassembled WGS sequence"/>
</dbReference>
<reference evidence="2 13" key="8">
    <citation type="submission" date="2023-11" db="EMBL/GenBank/DDBJ databases">
        <title>Detection of rare carbapenemases in Enterobacterales - comparison of two colorimetric and two CIM-based carbapenemase assays.</title>
        <authorList>
            <person name="Schaffarczyk L."/>
            <person name="Noster J."/>
            <person name="Stelzer Y."/>
            <person name="Sattler J."/>
            <person name="Gatermann S."/>
            <person name="Hamprecht A."/>
        </authorList>
    </citation>
    <scope>NUCLEOTIDE SEQUENCE [LARGE SCALE GENOMIC DNA]</scope>
    <source>
        <strain evidence="2 13">CIM-Carb-136</strain>
    </source>
</reference>
<reference evidence="3 12" key="7">
    <citation type="submission" date="2019-11" db="EMBL/GenBank/DDBJ databases">
        <title>Whole genome sequence of a plant growth promoting strain Serratia marcescens BTL07 isolated from the rhizoplane of Chili (Capsicum annuum).</title>
        <authorList>
            <person name="Dutta S."/>
            <person name="Khatun A."/>
            <person name="Gupta D.R."/>
            <person name="Surovy M.Z."/>
            <person name="Rahman M.M."/>
            <person name="Mahmud N.U."/>
            <person name="Emes R."/>
            <person name="Warry A."/>
            <person name="West H."/>
            <person name="Clarke M.L."/>
            <person name="Islam M.T."/>
        </authorList>
    </citation>
    <scope>NUCLEOTIDE SEQUENCE [LARGE SCALE GENOMIC DNA]</scope>
    <source>
        <strain evidence="3 12">BTL07</strain>
    </source>
</reference>
<evidence type="ECO:0000313" key="2">
    <source>
        <dbReference type="EMBL" id="MDX7083974.1"/>
    </source>
</evidence>
<gene>
    <name evidence="6" type="ORF">FHU12_4732</name>
    <name evidence="7" type="ORF">FOT62_26470</name>
    <name evidence="3" type="ORF">GMA22_21905</name>
    <name evidence="4" type="ORF">MC70_022145</name>
    <name evidence="5" type="ORF">NCTC10211_01390</name>
    <name evidence="2" type="ORF">SJ435_16385</name>
</gene>
<dbReference type="EMBL" id="VFMJ01000001">
    <property type="protein sequence ID" value="TQI87054.1"/>
    <property type="molecule type" value="Genomic_DNA"/>
</dbReference>
<reference evidence="7 11" key="6">
    <citation type="submission" date="2019-07" db="EMBL/GenBank/DDBJ databases">
        <title>Serratia strains were isolated from fresh produce.</title>
        <authorList>
            <person name="Cho G.-S."/>
            <person name="Stein M."/>
            <person name="Lee W."/>
            <person name="Suh S.H."/>
            <person name="Franz C.M.A.P."/>
        </authorList>
    </citation>
    <scope>NUCLEOTIDE SEQUENCE [LARGE SCALE GENOMIC DNA]</scope>
    <source>
        <strain evidence="7 11">S16</strain>
    </source>
</reference>
<dbReference type="GeneID" id="98190724"/>
<evidence type="ECO:0000313" key="11">
    <source>
        <dbReference type="Proteomes" id="UP000321126"/>
    </source>
</evidence>
<evidence type="ECO:0000313" key="7">
    <source>
        <dbReference type="EMBL" id="TXE21831.1"/>
    </source>
</evidence>
<dbReference type="AlphaFoldDB" id="A0A080V4R9"/>
<evidence type="ECO:0000313" key="8">
    <source>
        <dbReference type="Proteomes" id="UP000030378"/>
    </source>
</evidence>
<evidence type="ECO:0000313" key="10">
    <source>
        <dbReference type="Proteomes" id="UP000320710"/>
    </source>
</evidence>
<dbReference type="Proteomes" id="UP000254765">
    <property type="component" value="Unassembled WGS sequence"/>
</dbReference>
<evidence type="ECO:0000313" key="12">
    <source>
        <dbReference type="Proteomes" id="UP000443014"/>
    </source>
</evidence>
<protein>
    <recommendedName>
        <fullName evidence="14">Prevent-host-death protein</fullName>
    </recommendedName>
</protein>
<proteinExistence type="predicted"/>
<evidence type="ECO:0000313" key="4">
    <source>
        <dbReference type="EMBL" id="PNO64072.1"/>
    </source>
</evidence>
<dbReference type="OrthoDB" id="6461574at2"/>
<evidence type="ECO:0000313" key="9">
    <source>
        <dbReference type="Proteomes" id="UP000254765"/>
    </source>
</evidence>
<feature type="compositionally biased region" description="Basic and acidic residues" evidence="1">
    <location>
        <begin position="80"/>
        <end position="89"/>
    </location>
</feature>
<evidence type="ECO:0000313" key="5">
    <source>
        <dbReference type="EMBL" id="SUI43381.1"/>
    </source>
</evidence>
<sequence>MTTTMSQKAAREGLGSPDLFEGGVYVTKNGVAELFVQTAAEREAEIRERNLERQSNALLKLTMMAKQEIKNQRGLSPEETLQRLRDARK</sequence>
<dbReference type="EMBL" id="JAXABG010000010">
    <property type="protein sequence ID" value="MDX7083974.1"/>
    <property type="molecule type" value="Genomic_DNA"/>
</dbReference>